<dbReference type="Pfam" id="PF07911">
    <property type="entry name" value="DUF1677"/>
    <property type="match status" value="1"/>
</dbReference>
<evidence type="ECO:0000313" key="2">
    <source>
        <dbReference type="EMBL" id="ESQ50321.1"/>
    </source>
</evidence>
<feature type="compositionally biased region" description="Polar residues" evidence="1">
    <location>
        <begin position="120"/>
        <end position="142"/>
    </location>
</feature>
<proteinExistence type="predicted"/>
<evidence type="ECO:0000256" key="1">
    <source>
        <dbReference type="SAM" id="MobiDB-lite"/>
    </source>
</evidence>
<dbReference type="PANTHER" id="PTHR33108">
    <property type="entry name" value="OS01G0745000 PROTEIN"/>
    <property type="match status" value="1"/>
</dbReference>
<evidence type="ECO:0000313" key="3">
    <source>
        <dbReference type="Proteomes" id="UP000030689"/>
    </source>
</evidence>
<dbReference type="eggNOG" id="ENOG502S1CX">
    <property type="taxonomic scope" value="Eukaryota"/>
</dbReference>
<name>V4NU98_EUTSA</name>
<feature type="region of interest" description="Disordered" evidence="1">
    <location>
        <begin position="120"/>
        <end position="150"/>
    </location>
</feature>
<dbReference type="OrthoDB" id="678173at2759"/>
<dbReference type="EMBL" id="KI517398">
    <property type="protein sequence ID" value="ESQ50321.1"/>
    <property type="molecule type" value="Genomic_DNA"/>
</dbReference>
<dbReference type="Proteomes" id="UP000030689">
    <property type="component" value="Unassembled WGS sequence"/>
</dbReference>
<dbReference type="STRING" id="72664.V4NU98"/>
<sequence>NKRSLRKAYSDVSLEIKRNFREKDEQEQEEEQKVKQVKCDCCGIEEECTMKYIEEVKELYSGKWLCGLCAEVVTERCRKHPPEALGMQEALDWHKGICEAFNSTTRVNPKLDFTQSMRKIAKRSSQNRSPNLSTGSKISRSISCDPRLKG</sequence>
<keyword evidence="3" id="KW-1185">Reference proteome</keyword>
<dbReference type="PANTHER" id="PTHR33108:SF14">
    <property type="entry name" value="OS01G0745000 PROTEIN"/>
    <property type="match status" value="1"/>
</dbReference>
<accession>V4NU98</accession>
<dbReference type="InterPro" id="IPR012876">
    <property type="entry name" value="DUF1677_pln"/>
</dbReference>
<dbReference type="Gramene" id="ESQ50321">
    <property type="protein sequence ID" value="ESQ50321"/>
    <property type="gene ID" value="EUTSA_v10002249mg"/>
</dbReference>
<protein>
    <recommendedName>
        <fullName evidence="4">DUF1677 domain-containing protein</fullName>
    </recommendedName>
</protein>
<evidence type="ECO:0008006" key="4">
    <source>
        <dbReference type="Google" id="ProtNLM"/>
    </source>
</evidence>
<dbReference type="AlphaFoldDB" id="V4NU98"/>
<feature type="non-terminal residue" evidence="2">
    <location>
        <position position="1"/>
    </location>
</feature>
<dbReference type="KEGG" id="eus:EUTSA_v10002249mg"/>
<gene>
    <name evidence="2" type="ORF">EUTSA_v10002249mg</name>
</gene>
<dbReference type="OMA" id="CQKFNST"/>
<reference evidence="2 3" key="1">
    <citation type="journal article" date="2013" name="Front. Plant Sci.">
        <title>The Reference Genome of the Halophytic Plant Eutrema salsugineum.</title>
        <authorList>
            <person name="Yang R."/>
            <person name="Jarvis D.E."/>
            <person name="Chen H."/>
            <person name="Beilstein M.A."/>
            <person name="Grimwood J."/>
            <person name="Jenkins J."/>
            <person name="Shu S."/>
            <person name="Prochnik S."/>
            <person name="Xin M."/>
            <person name="Ma C."/>
            <person name="Schmutz J."/>
            <person name="Wing R.A."/>
            <person name="Mitchell-Olds T."/>
            <person name="Schumaker K.S."/>
            <person name="Wang X."/>
        </authorList>
    </citation>
    <scope>NUCLEOTIDE SEQUENCE [LARGE SCALE GENOMIC DNA]</scope>
</reference>
<organism evidence="2 3">
    <name type="scientific">Eutrema salsugineum</name>
    <name type="common">Saltwater cress</name>
    <name type="synonym">Sisymbrium salsugineum</name>
    <dbReference type="NCBI Taxonomy" id="72664"/>
    <lineage>
        <taxon>Eukaryota</taxon>
        <taxon>Viridiplantae</taxon>
        <taxon>Streptophyta</taxon>
        <taxon>Embryophyta</taxon>
        <taxon>Tracheophyta</taxon>
        <taxon>Spermatophyta</taxon>
        <taxon>Magnoliopsida</taxon>
        <taxon>eudicotyledons</taxon>
        <taxon>Gunneridae</taxon>
        <taxon>Pentapetalae</taxon>
        <taxon>rosids</taxon>
        <taxon>malvids</taxon>
        <taxon>Brassicales</taxon>
        <taxon>Brassicaceae</taxon>
        <taxon>Eutremeae</taxon>
        <taxon>Eutrema</taxon>
    </lineage>
</organism>